<evidence type="ECO:0000313" key="1">
    <source>
        <dbReference type="EMBL" id="MCG7948026.1"/>
    </source>
</evidence>
<dbReference type="Proteomes" id="UP000886667">
    <property type="component" value="Unassembled WGS sequence"/>
</dbReference>
<protein>
    <recommendedName>
        <fullName evidence="3">N-acetyltransferase domain-containing protein</fullName>
    </recommendedName>
</protein>
<gene>
    <name evidence="1" type="ORF">JAZ07_16910</name>
</gene>
<reference evidence="1" key="1">
    <citation type="journal article" date="2021" name="Proc. Natl. Acad. Sci. U.S.A.">
        <title>Global biogeography of chemosynthetic symbionts reveals both localized and globally distributed symbiont groups. .</title>
        <authorList>
            <person name="Osvatic J.T."/>
            <person name="Wilkins L.G.E."/>
            <person name="Leibrecht L."/>
            <person name="Leray M."/>
            <person name="Zauner S."/>
            <person name="Polzin J."/>
            <person name="Camacho Y."/>
            <person name="Gros O."/>
            <person name="van Gils J.A."/>
            <person name="Eisen J.A."/>
            <person name="Petersen J.M."/>
            <person name="Yuen B."/>
        </authorList>
    </citation>
    <scope>NUCLEOTIDE SEQUENCE</scope>
    <source>
        <strain evidence="1">MAGclacostrist064TRANS</strain>
    </source>
</reference>
<name>A0A9E4N5V2_9GAMM</name>
<dbReference type="AlphaFoldDB" id="A0A9E4N5V2"/>
<accession>A0A9E4N5V2</accession>
<proteinExistence type="predicted"/>
<sequence length="178" mass="20009">MMPQADYRITKAKLSDIDELLADLRQADADEMEALSFSCPHTTVAQSIALSPKAYTLRVEGELVCIFGVGMLSMIGPEGAPWLLGTNAIKRHRRLFLELSKPISTHLLSKYAHLRQLVDVRNRLSVRWLKWLGFDFNGPIEAGHNGELFFVVTMENDLCALPRVPTELQEQDLSKQAC</sequence>
<dbReference type="EMBL" id="JAEPCM010000606">
    <property type="protein sequence ID" value="MCG7948026.1"/>
    <property type="molecule type" value="Genomic_DNA"/>
</dbReference>
<comment type="caution">
    <text evidence="1">The sequence shown here is derived from an EMBL/GenBank/DDBJ whole genome shotgun (WGS) entry which is preliminary data.</text>
</comment>
<evidence type="ECO:0000313" key="2">
    <source>
        <dbReference type="Proteomes" id="UP000886667"/>
    </source>
</evidence>
<organism evidence="1 2">
    <name type="scientific">Candidatus Thiodiazotropha taylori</name>
    <dbReference type="NCBI Taxonomy" id="2792791"/>
    <lineage>
        <taxon>Bacteria</taxon>
        <taxon>Pseudomonadati</taxon>
        <taxon>Pseudomonadota</taxon>
        <taxon>Gammaproteobacteria</taxon>
        <taxon>Chromatiales</taxon>
        <taxon>Sedimenticolaceae</taxon>
        <taxon>Candidatus Thiodiazotropha</taxon>
    </lineage>
</organism>
<evidence type="ECO:0008006" key="3">
    <source>
        <dbReference type="Google" id="ProtNLM"/>
    </source>
</evidence>